<feature type="region of interest" description="Disordered" evidence="1">
    <location>
        <begin position="64"/>
        <end position="96"/>
    </location>
</feature>
<keyword evidence="2" id="KW-1133">Transmembrane helix</keyword>
<keyword evidence="2" id="KW-0812">Transmembrane</keyword>
<dbReference type="AlphaFoldDB" id="A0A1F7V6R0"/>
<dbReference type="Proteomes" id="UP000178723">
    <property type="component" value="Unassembled WGS sequence"/>
</dbReference>
<accession>A0A1F7V6R0</accession>
<dbReference type="STRING" id="1802407.A3I40_03090"/>
<protein>
    <submittedName>
        <fullName evidence="3">Uncharacterized protein</fullName>
    </submittedName>
</protein>
<evidence type="ECO:0000256" key="2">
    <source>
        <dbReference type="SAM" id="Phobius"/>
    </source>
</evidence>
<organism evidence="3 4">
    <name type="scientific">Candidatus Uhrbacteria bacterium RIFCSPLOWO2_02_FULL_48_12</name>
    <dbReference type="NCBI Taxonomy" id="1802407"/>
    <lineage>
        <taxon>Bacteria</taxon>
        <taxon>Candidatus Uhriibacteriota</taxon>
    </lineage>
</organism>
<keyword evidence="2" id="KW-0472">Membrane</keyword>
<dbReference type="EMBL" id="MGEP01000062">
    <property type="protein sequence ID" value="OGL85738.1"/>
    <property type="molecule type" value="Genomic_DNA"/>
</dbReference>
<comment type="caution">
    <text evidence="3">The sequence shown here is derived from an EMBL/GenBank/DDBJ whole genome shotgun (WGS) entry which is preliminary data.</text>
</comment>
<evidence type="ECO:0000313" key="3">
    <source>
        <dbReference type="EMBL" id="OGL85738.1"/>
    </source>
</evidence>
<reference evidence="3 4" key="1">
    <citation type="journal article" date="2016" name="Nat. Commun.">
        <title>Thousands of microbial genomes shed light on interconnected biogeochemical processes in an aquifer system.</title>
        <authorList>
            <person name="Anantharaman K."/>
            <person name="Brown C.T."/>
            <person name="Hug L.A."/>
            <person name="Sharon I."/>
            <person name="Castelle C.J."/>
            <person name="Probst A.J."/>
            <person name="Thomas B.C."/>
            <person name="Singh A."/>
            <person name="Wilkins M.J."/>
            <person name="Karaoz U."/>
            <person name="Brodie E.L."/>
            <person name="Williams K.H."/>
            <person name="Hubbard S.S."/>
            <person name="Banfield J.F."/>
        </authorList>
    </citation>
    <scope>NUCLEOTIDE SEQUENCE [LARGE SCALE GENOMIC DNA]</scope>
</reference>
<evidence type="ECO:0000256" key="1">
    <source>
        <dbReference type="SAM" id="MobiDB-lite"/>
    </source>
</evidence>
<dbReference type="Pfam" id="PF07963">
    <property type="entry name" value="N_methyl"/>
    <property type="match status" value="1"/>
</dbReference>
<dbReference type="InterPro" id="IPR012902">
    <property type="entry name" value="N_methyl_site"/>
</dbReference>
<name>A0A1F7V6R0_9BACT</name>
<gene>
    <name evidence="3" type="ORF">A3I40_03090</name>
</gene>
<sequence>MDHGVSKQKKGYGLIGLLIVAAIIAILAVGGLYIGSSGERQSAIEINRDALKRAEDLQKMVEERNRQTEEMLENVNRPPAPNLNNESLSTDKDSVPSQKQVCGGTLKIPCPAGYECKLIDLLPSASGTCVPVQN</sequence>
<proteinExistence type="predicted"/>
<evidence type="ECO:0000313" key="4">
    <source>
        <dbReference type="Proteomes" id="UP000178723"/>
    </source>
</evidence>
<feature type="transmembrane region" description="Helical" evidence="2">
    <location>
        <begin position="12"/>
        <end position="34"/>
    </location>
</feature>